<evidence type="ECO:0000259" key="5">
    <source>
        <dbReference type="PROSITE" id="PS50893"/>
    </source>
</evidence>
<keyword evidence="2" id="KW-0813">Transport</keyword>
<dbReference type="InterPro" id="IPR017871">
    <property type="entry name" value="ABC_transporter-like_CS"/>
</dbReference>
<accession>A0ABS5PGL3</accession>
<name>A0ABS5PGL3_9FLAO</name>
<dbReference type="EMBL" id="JAGYVZ010000025">
    <property type="protein sequence ID" value="MBS7233449.1"/>
    <property type="molecule type" value="Genomic_DNA"/>
</dbReference>
<evidence type="ECO:0000256" key="2">
    <source>
        <dbReference type="ARBA" id="ARBA00022448"/>
    </source>
</evidence>
<dbReference type="SUPFAM" id="SSF52540">
    <property type="entry name" value="P-loop containing nucleoside triphosphate hydrolases"/>
    <property type="match status" value="1"/>
</dbReference>
<evidence type="ECO:0000313" key="6">
    <source>
        <dbReference type="EMBL" id="MBS7233449.1"/>
    </source>
</evidence>
<comment type="caution">
    <text evidence="6">The sequence shown here is derived from an EMBL/GenBank/DDBJ whole genome shotgun (WGS) entry which is preliminary data.</text>
</comment>
<dbReference type="Proteomes" id="UP000722625">
    <property type="component" value="Unassembled WGS sequence"/>
</dbReference>
<dbReference type="PANTHER" id="PTHR43117">
    <property type="entry name" value="OSMOPROTECTANT IMPORT ATP-BINDING PROTEIN OSMV"/>
    <property type="match status" value="1"/>
</dbReference>
<keyword evidence="3" id="KW-0547">Nucleotide-binding</keyword>
<dbReference type="PROSITE" id="PS50893">
    <property type="entry name" value="ABC_TRANSPORTER_2"/>
    <property type="match status" value="1"/>
</dbReference>
<evidence type="ECO:0000256" key="1">
    <source>
        <dbReference type="ARBA" id="ARBA00005417"/>
    </source>
</evidence>
<keyword evidence="4 6" id="KW-0067">ATP-binding</keyword>
<proteinExistence type="inferred from homology"/>
<feature type="domain" description="ABC transporter" evidence="5">
    <location>
        <begin position="2"/>
        <end position="235"/>
    </location>
</feature>
<dbReference type="InterPro" id="IPR003439">
    <property type="entry name" value="ABC_transporter-like_ATP-bd"/>
</dbReference>
<dbReference type="InterPro" id="IPR027417">
    <property type="entry name" value="P-loop_NTPase"/>
</dbReference>
<keyword evidence="7" id="KW-1185">Reference proteome</keyword>
<comment type="similarity">
    <text evidence="1">Belongs to the ABC transporter superfamily.</text>
</comment>
<dbReference type="SMART" id="SM00382">
    <property type="entry name" value="AAA"/>
    <property type="match status" value="1"/>
</dbReference>
<protein>
    <submittedName>
        <fullName evidence="6">ABC transporter ATP-binding protein</fullName>
    </submittedName>
</protein>
<evidence type="ECO:0000313" key="7">
    <source>
        <dbReference type="Proteomes" id="UP000722625"/>
    </source>
</evidence>
<dbReference type="InterPro" id="IPR003593">
    <property type="entry name" value="AAA+_ATPase"/>
</dbReference>
<gene>
    <name evidence="6" type="ORF">KHA90_20760</name>
</gene>
<reference evidence="6 7" key="1">
    <citation type="journal article" date="2018" name="Int. J. Syst. Evol. Microbiol.">
        <title>Flavobacterium chryseum sp. nov. and Flavobacterium psychroterrae sp. nov., novel environmental bacteria isolated from Antarctica.</title>
        <authorList>
            <person name="Kralova S."/>
            <person name="Svec P."/>
            <person name="Busse H.J."/>
            <person name="Stankova E."/>
            <person name="Vaczi P."/>
            <person name="Sedlacek I."/>
        </authorList>
    </citation>
    <scope>NUCLEOTIDE SEQUENCE [LARGE SCALE GENOMIC DNA]</scope>
    <source>
        <strain evidence="6 7">CCM 8827</strain>
    </source>
</reference>
<dbReference type="GO" id="GO:0005524">
    <property type="term" value="F:ATP binding"/>
    <property type="evidence" value="ECO:0007669"/>
    <property type="project" value="UniProtKB-KW"/>
</dbReference>
<dbReference type="Gene3D" id="3.40.50.300">
    <property type="entry name" value="P-loop containing nucleotide triphosphate hydrolases"/>
    <property type="match status" value="1"/>
</dbReference>
<dbReference type="PANTHER" id="PTHR43117:SF5">
    <property type="entry name" value="GLYCINE BETAINE UPTAKE SYSTEM ATP-BINDING PROTEIN YEHX"/>
    <property type="match status" value="1"/>
</dbReference>
<sequence>MISLKGVSKNFGEIKAVDSISIDAYDKEILVLLGISGCGKTTTLKMINRLIETDGGTITIDGKNIRSGRPEDLRKSIGFVMQHAGLFPHYTIKKNIAIVPDLLGWNTKRIHDRTQELMQKLRLDPSLLNHYPHELSGGQQQRVGIARAIIANAPILLMDEPFGALDAITKSAIHSEFKNLDELQNKTIILVTHDIMEAFELGHRICLMDKGHIVQIGTPREMLYNPANNFVKDFFAHNRLLLEYKIADVTDVIVFIKEPLSVAAQDQLSKSVTVLQALEIFGSDNKFNKDYELLSQAFNHYRKLKKA</sequence>
<dbReference type="RefSeq" id="WP_213305907.1">
    <property type="nucleotide sequence ID" value="NZ_JAGYVZ010000025.1"/>
</dbReference>
<dbReference type="Pfam" id="PF00005">
    <property type="entry name" value="ABC_tran"/>
    <property type="match status" value="1"/>
</dbReference>
<organism evidence="6 7">
    <name type="scientific">Flavobacterium psychroterrae</name>
    <dbReference type="NCBI Taxonomy" id="2133767"/>
    <lineage>
        <taxon>Bacteria</taxon>
        <taxon>Pseudomonadati</taxon>
        <taxon>Bacteroidota</taxon>
        <taxon>Flavobacteriia</taxon>
        <taxon>Flavobacteriales</taxon>
        <taxon>Flavobacteriaceae</taxon>
        <taxon>Flavobacterium</taxon>
    </lineage>
</organism>
<evidence type="ECO:0000256" key="4">
    <source>
        <dbReference type="ARBA" id="ARBA00022840"/>
    </source>
</evidence>
<dbReference type="PROSITE" id="PS00211">
    <property type="entry name" value="ABC_TRANSPORTER_1"/>
    <property type="match status" value="1"/>
</dbReference>
<evidence type="ECO:0000256" key="3">
    <source>
        <dbReference type="ARBA" id="ARBA00022741"/>
    </source>
</evidence>